<dbReference type="InterPro" id="IPR041470">
    <property type="entry name" value="GCP_N"/>
</dbReference>
<protein>
    <submittedName>
        <fullName evidence="4">Putative gamma-tubulin complex component 5-like</fullName>
    </submittedName>
</protein>
<feature type="domain" description="Gamma tubulin complex component protein N-terminal" evidence="3">
    <location>
        <begin position="232"/>
        <end position="302"/>
    </location>
</feature>
<dbReference type="GO" id="GO:0005874">
    <property type="term" value="C:microtubule"/>
    <property type="evidence" value="ECO:0007669"/>
    <property type="project" value="UniProtKB-KW"/>
</dbReference>
<feature type="region of interest" description="Disordered" evidence="2">
    <location>
        <begin position="75"/>
        <end position="108"/>
    </location>
</feature>
<dbReference type="STRING" id="307972.A0A2G8KPT5"/>
<feature type="compositionally biased region" description="Acidic residues" evidence="2">
    <location>
        <begin position="76"/>
        <end position="89"/>
    </location>
</feature>
<sequence length="326" mass="36947">MISQEANSSYDFVLIPSQTDTHYAILSVVLNLSETPTNSNLQGLAARQQEDEEEAFDWTSYLLADLPPLKRFADDFPSDEEWSEEEEESVLVPLPGGTEGDLSGDESTLRESSMGLSRLSEGVVNEYWKDKEKCLISSGRRAGDIPHDWVASQKRLFSVDRSEVIASVHPLTEDQVVRETLWLLMEPNNGFVYFIKDQQIVRNDRILVSHLTRTLHCRSLAADRPAGDIHTPPSHCITAQAFGDAIRDFLQDFRHEVLILEKKCVSQDSILTLTTLRDTLQPWFHQIDVVYKVFSKCQRSEVASCCSFVQRMVSEVELSLSSHIQL</sequence>
<evidence type="ECO:0000256" key="1">
    <source>
        <dbReference type="ARBA" id="ARBA00022701"/>
    </source>
</evidence>
<dbReference type="AlphaFoldDB" id="A0A2G8KPT5"/>
<dbReference type="Proteomes" id="UP000230750">
    <property type="component" value="Unassembled WGS sequence"/>
</dbReference>
<keyword evidence="5" id="KW-1185">Reference proteome</keyword>
<reference evidence="4 5" key="1">
    <citation type="journal article" date="2017" name="PLoS Biol.">
        <title>The sea cucumber genome provides insights into morphological evolution and visceral regeneration.</title>
        <authorList>
            <person name="Zhang X."/>
            <person name="Sun L."/>
            <person name="Yuan J."/>
            <person name="Sun Y."/>
            <person name="Gao Y."/>
            <person name="Zhang L."/>
            <person name="Li S."/>
            <person name="Dai H."/>
            <person name="Hamel J.F."/>
            <person name="Liu C."/>
            <person name="Yu Y."/>
            <person name="Liu S."/>
            <person name="Lin W."/>
            <person name="Guo K."/>
            <person name="Jin S."/>
            <person name="Xu P."/>
            <person name="Storey K.B."/>
            <person name="Huan P."/>
            <person name="Zhang T."/>
            <person name="Zhou Y."/>
            <person name="Zhang J."/>
            <person name="Lin C."/>
            <person name="Li X."/>
            <person name="Xing L."/>
            <person name="Huo D."/>
            <person name="Sun M."/>
            <person name="Wang L."/>
            <person name="Mercier A."/>
            <person name="Li F."/>
            <person name="Yang H."/>
            <person name="Xiang J."/>
        </authorList>
    </citation>
    <scope>NUCLEOTIDE SEQUENCE [LARGE SCALE GENOMIC DNA]</scope>
    <source>
        <strain evidence="4">Shaxun</strain>
        <tissue evidence="4">Muscle</tissue>
    </source>
</reference>
<dbReference type="EMBL" id="MRZV01000436">
    <property type="protein sequence ID" value="PIK50022.1"/>
    <property type="molecule type" value="Genomic_DNA"/>
</dbReference>
<gene>
    <name evidence="4" type="ORF">BSL78_13088</name>
</gene>
<dbReference type="OrthoDB" id="66546at2759"/>
<organism evidence="4 5">
    <name type="scientific">Stichopus japonicus</name>
    <name type="common">Sea cucumber</name>
    <dbReference type="NCBI Taxonomy" id="307972"/>
    <lineage>
        <taxon>Eukaryota</taxon>
        <taxon>Metazoa</taxon>
        <taxon>Echinodermata</taxon>
        <taxon>Eleutherozoa</taxon>
        <taxon>Echinozoa</taxon>
        <taxon>Holothuroidea</taxon>
        <taxon>Aspidochirotacea</taxon>
        <taxon>Aspidochirotida</taxon>
        <taxon>Stichopodidae</taxon>
        <taxon>Apostichopus</taxon>
    </lineage>
</organism>
<evidence type="ECO:0000256" key="2">
    <source>
        <dbReference type="SAM" id="MobiDB-lite"/>
    </source>
</evidence>
<feature type="non-terminal residue" evidence="4">
    <location>
        <position position="326"/>
    </location>
</feature>
<evidence type="ECO:0000313" key="5">
    <source>
        <dbReference type="Proteomes" id="UP000230750"/>
    </source>
</evidence>
<evidence type="ECO:0000313" key="4">
    <source>
        <dbReference type="EMBL" id="PIK50022.1"/>
    </source>
</evidence>
<proteinExistence type="predicted"/>
<keyword evidence="1" id="KW-0493">Microtubule</keyword>
<accession>A0A2G8KPT5</accession>
<evidence type="ECO:0000259" key="3">
    <source>
        <dbReference type="Pfam" id="PF17681"/>
    </source>
</evidence>
<dbReference type="Pfam" id="PF17681">
    <property type="entry name" value="GCP_N_terminal"/>
    <property type="match status" value="1"/>
</dbReference>
<comment type="caution">
    <text evidence="4">The sequence shown here is derived from an EMBL/GenBank/DDBJ whole genome shotgun (WGS) entry which is preliminary data.</text>
</comment>
<name>A0A2G8KPT5_STIJA</name>